<name>A0A0S3KC00_9ENTE</name>
<accession>A0A0S3KC00</accession>
<evidence type="ECO:0000256" key="2">
    <source>
        <dbReference type="ARBA" id="ARBA00022801"/>
    </source>
</evidence>
<dbReference type="KEGG" id="ess:ATZ33_10750"/>
<dbReference type="PANTHER" id="PTHR10353:SF136">
    <property type="entry name" value="ARYL-PHOSPHO-BETA-D-GLUCOSIDASE BGLC"/>
    <property type="match status" value="1"/>
</dbReference>
<keyword evidence="9" id="KW-1185">Reference proteome</keyword>
<dbReference type="EMBL" id="CP013614">
    <property type="protein sequence ID" value="ALS01837.1"/>
    <property type="molecule type" value="Genomic_DNA"/>
</dbReference>
<dbReference type="EMBL" id="JXLC01000008">
    <property type="protein sequence ID" value="OJG92097.1"/>
    <property type="molecule type" value="Genomic_DNA"/>
</dbReference>
<evidence type="ECO:0000256" key="6">
    <source>
        <dbReference type="RuleBase" id="RU004468"/>
    </source>
</evidence>
<evidence type="ECO:0000313" key="7">
    <source>
        <dbReference type="EMBL" id="ALS01837.1"/>
    </source>
</evidence>
<dbReference type="GO" id="GO:0008422">
    <property type="term" value="F:beta-glucosidase activity"/>
    <property type="evidence" value="ECO:0007669"/>
    <property type="project" value="TreeGrafter"/>
</dbReference>
<dbReference type="FunFam" id="3.20.20.80:FF:000004">
    <property type="entry name" value="Beta-glucosidase 6-phospho-beta-glucosidase"/>
    <property type="match status" value="1"/>
</dbReference>
<dbReference type="Gene3D" id="3.20.20.80">
    <property type="entry name" value="Glycosidases"/>
    <property type="match status" value="1"/>
</dbReference>
<dbReference type="InterPro" id="IPR017853">
    <property type="entry name" value="GH"/>
</dbReference>
<dbReference type="GO" id="GO:0005829">
    <property type="term" value="C:cytosol"/>
    <property type="evidence" value="ECO:0007669"/>
    <property type="project" value="TreeGrafter"/>
</dbReference>
<evidence type="ECO:0000313" key="10">
    <source>
        <dbReference type="Proteomes" id="UP000183039"/>
    </source>
</evidence>
<sequence length="478" mass="54758">MEHKQLDQFPKNFLWGSASAAYQVEGAWQEDGKGVSVWDEFVRIPGKTFKGTNGDVAVDHYHRYKEDVALMKEQGLKAYRFSVAWTRIFPNGRGEINQAGLQFYIDLVDELIANQIEPVLTLYHWDLPQALQDEYQGWESRKIVADFTNYATVLFETFRGKVNYWVSLNEQNIFISHGYLMASHPPAVSDPKRMYQANHYANLANAAVIKKFHDMDMPGQIGPSFAYGPNYSLNSDPKNVLAAEDSEDLNAHFWMDVYLFGKYPIAALKMLKKQGLAPIIEPGDEELLAAGKPDFLGINYYQTNTVVFNPLDGVGLGKMNTTGEKGSSEESGLPGVFKRVENPFLERTNWDWEIDPEGLRIGLRRITSRYRIPVLITENGLGEYDELTEDKAIHDDYRIDYLKGHVHAIREAITDGVDVLGYCTWSYTDLLSWLNGYQKRYGFVYVEQDEKQDGSLNRYKKDSFYWYQKVIQENGTNV</sequence>
<dbReference type="PROSITE" id="PS00653">
    <property type="entry name" value="GLYCOSYL_HYDROL_F1_2"/>
    <property type="match status" value="1"/>
</dbReference>
<dbReference type="PRINTS" id="PR00131">
    <property type="entry name" value="GLHYDRLASE1"/>
</dbReference>
<dbReference type="Proteomes" id="UP000183039">
    <property type="component" value="Unassembled WGS sequence"/>
</dbReference>
<dbReference type="PANTHER" id="PTHR10353">
    <property type="entry name" value="GLYCOSYL HYDROLASE"/>
    <property type="match status" value="1"/>
</dbReference>
<feature type="active site" description="Nucleophile" evidence="4">
    <location>
        <position position="378"/>
    </location>
</feature>
<dbReference type="SUPFAM" id="SSF51445">
    <property type="entry name" value="(Trans)glycosidases"/>
    <property type="match status" value="1"/>
</dbReference>
<dbReference type="GO" id="GO:0016052">
    <property type="term" value="P:carbohydrate catabolic process"/>
    <property type="evidence" value="ECO:0007669"/>
    <property type="project" value="TreeGrafter"/>
</dbReference>
<dbReference type="Pfam" id="PF00232">
    <property type="entry name" value="Glyco_hydro_1"/>
    <property type="match status" value="1"/>
</dbReference>
<reference evidence="8 10" key="1">
    <citation type="submission" date="2014-12" db="EMBL/GenBank/DDBJ databases">
        <title>Draft genome sequences of 29 type strains of Enterococci.</title>
        <authorList>
            <person name="Zhong Z."/>
            <person name="Sun Z."/>
            <person name="Liu W."/>
            <person name="Zhang W."/>
            <person name="Zhang H."/>
        </authorList>
    </citation>
    <scope>NUCLEOTIDE SEQUENCE [LARGE SCALE GENOMIC DNA]</scope>
    <source>
        <strain evidence="8 10">DSM 22801</strain>
    </source>
</reference>
<dbReference type="InterPro" id="IPR033132">
    <property type="entry name" value="GH_1_N_CS"/>
</dbReference>
<keyword evidence="3 6" id="KW-0326">Glycosidase</keyword>
<evidence type="ECO:0000256" key="4">
    <source>
        <dbReference type="PROSITE-ProRule" id="PRU10055"/>
    </source>
</evidence>
<dbReference type="AlphaFoldDB" id="A0A0S3KC00"/>
<evidence type="ECO:0000256" key="5">
    <source>
        <dbReference type="RuleBase" id="RU003690"/>
    </source>
</evidence>
<reference evidence="7 9" key="2">
    <citation type="submission" date="2015-12" db="EMBL/GenBank/DDBJ databases">
        <authorList>
            <person name="Lauer A."/>
            <person name="Humrighouse B."/>
            <person name="Loparev V."/>
            <person name="Shewmaker P.L."/>
            <person name="Whitney A.M."/>
            <person name="McLaughlin R.W."/>
        </authorList>
    </citation>
    <scope>NUCLEOTIDE SEQUENCE [LARGE SCALE GENOMIC DNA]</scope>
    <source>
        <strain evidence="7 9">LMG 23085</strain>
    </source>
</reference>
<protein>
    <submittedName>
        <fullName evidence="7">Aryl-phospho-beta-D-glucosidase</fullName>
    </submittedName>
    <submittedName>
        <fullName evidence="8">Glycosyl hydrolase</fullName>
    </submittedName>
</protein>
<dbReference type="Proteomes" id="UP000065511">
    <property type="component" value="Chromosome"/>
</dbReference>
<evidence type="ECO:0000256" key="1">
    <source>
        <dbReference type="ARBA" id="ARBA00010838"/>
    </source>
</evidence>
<gene>
    <name evidence="7" type="ORF">ATZ33_10750</name>
    <name evidence="8" type="ORF">RV15_GL003482</name>
</gene>
<dbReference type="InterPro" id="IPR018120">
    <property type="entry name" value="Glyco_hydro_1_AS"/>
</dbReference>
<evidence type="ECO:0000313" key="8">
    <source>
        <dbReference type="EMBL" id="OJG92097.1"/>
    </source>
</evidence>
<dbReference type="PROSITE" id="PS00572">
    <property type="entry name" value="GLYCOSYL_HYDROL_F1_1"/>
    <property type="match status" value="1"/>
</dbReference>
<organism evidence="8 10">
    <name type="scientific">Enterococcus silesiacus</name>
    <dbReference type="NCBI Taxonomy" id="332949"/>
    <lineage>
        <taxon>Bacteria</taxon>
        <taxon>Bacillati</taxon>
        <taxon>Bacillota</taxon>
        <taxon>Bacilli</taxon>
        <taxon>Lactobacillales</taxon>
        <taxon>Enterococcaceae</taxon>
        <taxon>Enterococcus</taxon>
    </lineage>
</organism>
<evidence type="ECO:0000256" key="3">
    <source>
        <dbReference type="ARBA" id="ARBA00023295"/>
    </source>
</evidence>
<dbReference type="OrthoDB" id="1688691at2"/>
<keyword evidence="2 6" id="KW-0378">Hydrolase</keyword>
<evidence type="ECO:0000313" key="9">
    <source>
        <dbReference type="Proteomes" id="UP000065511"/>
    </source>
</evidence>
<dbReference type="RefSeq" id="WP_071877408.1">
    <property type="nucleotide sequence ID" value="NZ_JXLC01000008.1"/>
</dbReference>
<comment type="similarity">
    <text evidence="1 5">Belongs to the glycosyl hydrolase 1 family.</text>
</comment>
<dbReference type="InterPro" id="IPR001360">
    <property type="entry name" value="Glyco_hydro_1"/>
</dbReference>
<proteinExistence type="inferred from homology"/>